<name>A0A239I8I9_9ACTN</name>
<evidence type="ECO:0000256" key="4">
    <source>
        <dbReference type="SAM" id="MobiDB-lite"/>
    </source>
</evidence>
<sequence length="1498" mass="159745">MNLTITTVDGADGARRDHLVGLPARTTVADLSEAVDGARTRDLYLDGRRLDPDASVAAAGLREGGVLGLGAPGKEPDRVRVGAETDAGPVLAEVHVVSGPQAGRTWRLGFGSHEAGSGPLCAIRLEGDGVPAGGLWVTVGADGSAHWHRTGTAPGDEVRGRVAAPPPDDAVTALRRTRPHKVTTERTAAQGQPVPWPPGEDLTVGSVLLRMSAPVEADAAVTESADGFGIDYNRPPRIAPHLDGERVRLPSPPSPPAKRPFPAAMMIAPVIMGFFMVAIFKSYYFLAFILLGPMMMVSNWVTGRRTARKEYEEADRQYNRRRVVVEDGVREAVARESRVRQVTAPDPAAVALMATGPGSRLWERRRHDPDHLVLRLGTADQPSLRELEDPARDENHRTIRWNIPDAPIGMDLSGHGVVGVAGPAAEVQPLARWMAVQAAVLHTPRDLRIVLLTDSSRAADWAWVRWLPHVRPAASGGPLVLIGNDPESTAARVSELVAQIQVRKRATSSDRNAVLIGPDVLVIADGARRLRDVPGMVQVLTEGPAARVFSLCLDEQERLLPEESTGVVLAEAGRLTVKRPGTPEVPGVRADQVTPEWCEQVARAVAPVRDVSPEHDAGLPQRVKLLDLLSQEPPSAEKILAGWRSRPAATSFVLGSGFEGPFSLDLVQDGPHGLVAGTTGSGKSELLQTFVASLATANRPDELTFVLVDYKGGSAFKECANLPHTLGMVTDLDAHLVERALESLGAELMRREHVLAAADAKDLPEYQAKRAADPTLAPLPRLLLVIDEFATLVREVPDFVPGLISIAQRGRSLGIHLILATQRPAGVVTADIRANTNLRIALRVTDQSESQDVIDVNDAVDISATTPGRALVRRGPKSADPFQTAWVGAERPRPKSAEETEADSGARKPVVASELSWDALGRAAAPAASEVVLTQSAQAPAPTDLQVLVDEIRGAAGQLEDYTPQPSPWLPALERRVLLDDLDAMNPVREGRLLIPYALEDVPQLQQRHVAAADLSNFGHLYVIGAPRSGRTQVLRTLAGSAARHQSTADVHFYGIDAAGGGLAALTTLPHCGAVVPRHDTERLERLLRRLNQELVNRQELAQQHSATGIDELRKVLPKAERPAHILLLVDGWDALSAMLDEHEYSHMYQDMVRLVREGAGAGIHFIGTSERSLLSGRMAAHNDHRLLLRPGDRSDVQAVGMKPGKLPAEIPPGRGWHVLTGTETQIALLAPGGGTEQVEALRKIGAAALKRDARVPQARRPFTVASLPRSAEFADVYDKVPAGQRRPLWGLLGIGGDQGEPVGVDLAGASAVFGVIGPTGSGRSNALASLAVSLLAGGTSLVVLTPRESPLRGLSRHTTVRVITDTEPTEEAVRSALAALPGPRVVMVDDADLLAMSGADKLLKEITVSGRDQGLGLVYAATADGVQGGMSGWMSSARKARRGLLLGPKSTTEGDLIGVRLPHAVTRVAPHAGRGWTAGPGNEVMALQVPLTSLRTE</sequence>
<proteinExistence type="predicted"/>
<dbReference type="SUPFAM" id="SSF52540">
    <property type="entry name" value="P-loop containing nucleoside triphosphate hydrolases"/>
    <property type="match status" value="3"/>
</dbReference>
<keyword evidence="5" id="KW-1133">Transmembrane helix</keyword>
<dbReference type="PROSITE" id="PS50901">
    <property type="entry name" value="FTSK"/>
    <property type="match status" value="2"/>
</dbReference>
<evidence type="ECO:0000313" key="8">
    <source>
        <dbReference type="Proteomes" id="UP000198280"/>
    </source>
</evidence>
<feature type="domain" description="FtsK" evidence="6">
    <location>
        <begin position="659"/>
        <end position="851"/>
    </location>
</feature>
<dbReference type="PANTHER" id="PTHR22683:SF1">
    <property type="entry name" value="TYPE VII SECRETION SYSTEM PROTEIN ESSC"/>
    <property type="match status" value="1"/>
</dbReference>
<dbReference type="GO" id="GO:0005524">
    <property type="term" value="F:ATP binding"/>
    <property type="evidence" value="ECO:0007669"/>
    <property type="project" value="UniProtKB-UniRule"/>
</dbReference>
<dbReference type="Gene3D" id="3.40.50.300">
    <property type="entry name" value="P-loop containing nucleotide triphosphate hydrolases"/>
    <property type="match status" value="4"/>
</dbReference>
<feature type="region of interest" description="Disordered" evidence="4">
    <location>
        <begin position="887"/>
        <end position="909"/>
    </location>
</feature>
<dbReference type="GO" id="GO:0003677">
    <property type="term" value="F:DNA binding"/>
    <property type="evidence" value="ECO:0007669"/>
    <property type="project" value="InterPro"/>
</dbReference>
<dbReference type="InterPro" id="IPR050206">
    <property type="entry name" value="FtsK/SpoIIIE/SftA"/>
</dbReference>
<evidence type="ECO:0000259" key="6">
    <source>
        <dbReference type="PROSITE" id="PS50901"/>
    </source>
</evidence>
<feature type="domain" description="FtsK" evidence="6">
    <location>
        <begin position="1007"/>
        <end position="1198"/>
    </location>
</feature>
<dbReference type="SMART" id="SM00382">
    <property type="entry name" value="AAA"/>
    <property type="match status" value="3"/>
</dbReference>
<keyword evidence="1 3" id="KW-0547">Nucleotide-binding</keyword>
<evidence type="ECO:0000256" key="2">
    <source>
        <dbReference type="ARBA" id="ARBA00022840"/>
    </source>
</evidence>
<protein>
    <submittedName>
        <fullName evidence="7">DNA segregation ATPase FtsK/SpoIIIE, S-DNA-T family</fullName>
    </submittedName>
</protein>
<accession>A0A239I8I9</accession>
<dbReference type="InterPro" id="IPR003593">
    <property type="entry name" value="AAA+_ATPase"/>
</dbReference>
<dbReference type="Proteomes" id="UP000198280">
    <property type="component" value="Unassembled WGS sequence"/>
</dbReference>
<reference evidence="7 8" key="1">
    <citation type="submission" date="2017-06" db="EMBL/GenBank/DDBJ databases">
        <authorList>
            <person name="Kim H.J."/>
            <person name="Triplett B.A."/>
        </authorList>
    </citation>
    <scope>NUCLEOTIDE SEQUENCE [LARGE SCALE GENOMIC DNA]</scope>
    <source>
        <strain evidence="7 8">CGMCC 4.1858</strain>
    </source>
</reference>
<dbReference type="CDD" id="cd01127">
    <property type="entry name" value="TrwB_TraG_TraD_VirD4"/>
    <property type="match status" value="1"/>
</dbReference>
<evidence type="ECO:0000256" key="1">
    <source>
        <dbReference type="ARBA" id="ARBA00022741"/>
    </source>
</evidence>
<feature type="region of interest" description="Disordered" evidence="4">
    <location>
        <begin position="150"/>
        <end position="197"/>
    </location>
</feature>
<evidence type="ECO:0000256" key="5">
    <source>
        <dbReference type="SAM" id="Phobius"/>
    </source>
</evidence>
<dbReference type="Pfam" id="PF01580">
    <property type="entry name" value="FtsK_SpoIIIE"/>
    <property type="match status" value="2"/>
</dbReference>
<dbReference type="OrthoDB" id="9807790at2"/>
<feature type="transmembrane region" description="Helical" evidence="5">
    <location>
        <begin position="261"/>
        <end position="278"/>
    </location>
</feature>
<feature type="binding site" evidence="3">
    <location>
        <begin position="1025"/>
        <end position="1032"/>
    </location>
    <ligand>
        <name>ATP</name>
        <dbReference type="ChEBI" id="CHEBI:30616"/>
    </ligand>
</feature>
<dbReference type="EMBL" id="FZOF01000010">
    <property type="protein sequence ID" value="SNS89383.1"/>
    <property type="molecule type" value="Genomic_DNA"/>
</dbReference>
<organism evidence="7 8">
    <name type="scientific">Actinacidiphila glaucinigra</name>
    <dbReference type="NCBI Taxonomy" id="235986"/>
    <lineage>
        <taxon>Bacteria</taxon>
        <taxon>Bacillati</taxon>
        <taxon>Actinomycetota</taxon>
        <taxon>Actinomycetes</taxon>
        <taxon>Kitasatosporales</taxon>
        <taxon>Streptomycetaceae</taxon>
        <taxon>Actinacidiphila</taxon>
    </lineage>
</organism>
<dbReference type="RefSeq" id="WP_089225478.1">
    <property type="nucleotide sequence ID" value="NZ_FZOF01000010.1"/>
</dbReference>
<feature type="binding site" evidence="3">
    <location>
        <begin position="677"/>
        <end position="684"/>
    </location>
    <ligand>
        <name>ATP</name>
        <dbReference type="ChEBI" id="CHEBI:30616"/>
    </ligand>
</feature>
<gene>
    <name evidence="7" type="ORF">SAMN05216252_11019</name>
</gene>
<dbReference type="PANTHER" id="PTHR22683">
    <property type="entry name" value="SPORULATION PROTEIN RELATED"/>
    <property type="match status" value="1"/>
</dbReference>
<keyword evidence="2 3" id="KW-0067">ATP-binding</keyword>
<keyword evidence="5" id="KW-0812">Transmembrane</keyword>
<keyword evidence="5" id="KW-0472">Membrane</keyword>
<dbReference type="InterPro" id="IPR027417">
    <property type="entry name" value="P-loop_NTPase"/>
</dbReference>
<keyword evidence="8" id="KW-1185">Reference proteome</keyword>
<evidence type="ECO:0000256" key="3">
    <source>
        <dbReference type="PROSITE-ProRule" id="PRU00289"/>
    </source>
</evidence>
<dbReference type="InterPro" id="IPR002543">
    <property type="entry name" value="FtsK_dom"/>
</dbReference>
<evidence type="ECO:0000313" key="7">
    <source>
        <dbReference type="EMBL" id="SNS89383.1"/>
    </source>
</evidence>